<feature type="domain" description="Thioredoxin" evidence="2">
    <location>
        <begin position="86"/>
        <end position="238"/>
    </location>
</feature>
<organism evidence="3 4">
    <name type="scientific">Astrephomene gubernaculifera</name>
    <dbReference type="NCBI Taxonomy" id="47775"/>
    <lineage>
        <taxon>Eukaryota</taxon>
        <taxon>Viridiplantae</taxon>
        <taxon>Chlorophyta</taxon>
        <taxon>core chlorophytes</taxon>
        <taxon>Chlorophyceae</taxon>
        <taxon>CS clade</taxon>
        <taxon>Chlamydomonadales</taxon>
        <taxon>Astrephomenaceae</taxon>
        <taxon>Astrephomene</taxon>
    </lineage>
</organism>
<evidence type="ECO:0000256" key="1">
    <source>
        <dbReference type="ARBA" id="ARBA00008987"/>
    </source>
</evidence>
<sequence>MQKSQLVCQGNGRTRSFVIHQTARTRFTAPKAATFSSGNTVKDVRLITEADSPANPRPGFSYVNLEASAADFGRVMARLEAASLLPAEARAKPAASIAGLQSQAVPSPWGALLSGLMDSLRGGGLSQTPSPGATTASSSLDEESHLSRAVVMFTATWCGPCSIVYREMQAAAARLQGRPPTAILVVDVEENKELASQLGIKALPTLLYLGPDGSRGPIFTQGPVSASFILDALERAASFGGRDMSAKWLKL</sequence>
<dbReference type="PROSITE" id="PS51352">
    <property type="entry name" value="THIOREDOXIN_2"/>
    <property type="match status" value="1"/>
</dbReference>
<gene>
    <name evidence="3" type="ORF">Agub_g13234</name>
</gene>
<accession>A0AAD3HS50</accession>
<comment type="caution">
    <text evidence="3">The sequence shown here is derived from an EMBL/GenBank/DDBJ whole genome shotgun (WGS) entry which is preliminary data.</text>
</comment>
<dbReference type="SUPFAM" id="SSF52833">
    <property type="entry name" value="Thioredoxin-like"/>
    <property type="match status" value="1"/>
</dbReference>
<dbReference type="InterPro" id="IPR013766">
    <property type="entry name" value="Thioredoxin_domain"/>
</dbReference>
<dbReference type="InterPro" id="IPR017937">
    <property type="entry name" value="Thioredoxin_CS"/>
</dbReference>
<protein>
    <recommendedName>
        <fullName evidence="2">Thioredoxin domain-containing protein</fullName>
    </recommendedName>
</protein>
<dbReference type="PANTHER" id="PTHR43601:SF3">
    <property type="entry name" value="THIOREDOXIN, MITOCHONDRIAL"/>
    <property type="match status" value="1"/>
</dbReference>
<dbReference type="GO" id="GO:0045454">
    <property type="term" value="P:cell redox homeostasis"/>
    <property type="evidence" value="ECO:0007669"/>
    <property type="project" value="TreeGrafter"/>
</dbReference>
<dbReference type="PANTHER" id="PTHR43601">
    <property type="entry name" value="THIOREDOXIN, MITOCHONDRIAL"/>
    <property type="match status" value="1"/>
</dbReference>
<name>A0AAD3HS50_9CHLO</name>
<evidence type="ECO:0000313" key="3">
    <source>
        <dbReference type="EMBL" id="GFR50916.1"/>
    </source>
</evidence>
<evidence type="ECO:0000313" key="4">
    <source>
        <dbReference type="Proteomes" id="UP001054857"/>
    </source>
</evidence>
<dbReference type="Proteomes" id="UP001054857">
    <property type="component" value="Unassembled WGS sequence"/>
</dbReference>
<reference evidence="3 4" key="1">
    <citation type="journal article" date="2021" name="Sci. Rep.">
        <title>Genome sequencing of the multicellular alga Astrephomene provides insights into convergent evolution of germ-soma differentiation.</title>
        <authorList>
            <person name="Yamashita S."/>
            <person name="Yamamoto K."/>
            <person name="Matsuzaki R."/>
            <person name="Suzuki S."/>
            <person name="Yamaguchi H."/>
            <person name="Hirooka S."/>
            <person name="Minakuchi Y."/>
            <person name="Miyagishima S."/>
            <person name="Kawachi M."/>
            <person name="Toyoda A."/>
            <person name="Nozaki H."/>
        </authorList>
    </citation>
    <scope>NUCLEOTIDE SEQUENCE [LARGE SCALE GENOMIC DNA]</scope>
    <source>
        <strain evidence="3 4">NIES-4017</strain>
    </source>
</reference>
<dbReference type="Pfam" id="PF00085">
    <property type="entry name" value="Thioredoxin"/>
    <property type="match status" value="1"/>
</dbReference>
<dbReference type="Gene3D" id="3.40.30.10">
    <property type="entry name" value="Glutaredoxin"/>
    <property type="match status" value="1"/>
</dbReference>
<comment type="similarity">
    <text evidence="1">Belongs to the thioredoxin family.</text>
</comment>
<proteinExistence type="inferred from homology"/>
<dbReference type="PROSITE" id="PS00194">
    <property type="entry name" value="THIOREDOXIN_1"/>
    <property type="match status" value="1"/>
</dbReference>
<dbReference type="AlphaFoldDB" id="A0AAD3HS50"/>
<keyword evidence="4" id="KW-1185">Reference proteome</keyword>
<dbReference type="InterPro" id="IPR036249">
    <property type="entry name" value="Thioredoxin-like_sf"/>
</dbReference>
<dbReference type="EMBL" id="BMAR01000043">
    <property type="protein sequence ID" value="GFR50916.1"/>
    <property type="molecule type" value="Genomic_DNA"/>
</dbReference>
<evidence type="ECO:0000259" key="2">
    <source>
        <dbReference type="PROSITE" id="PS51352"/>
    </source>
</evidence>
<dbReference type="CDD" id="cd02947">
    <property type="entry name" value="TRX_family"/>
    <property type="match status" value="1"/>
</dbReference>